<dbReference type="STRING" id="311333.SAMN05421664_2161"/>
<dbReference type="RefSeq" id="WP_089755762.1">
    <property type="nucleotide sequence ID" value="NZ_FNKL01000003.1"/>
</dbReference>
<dbReference type="SUPFAM" id="SSF48452">
    <property type="entry name" value="TPR-like"/>
    <property type="match status" value="1"/>
</dbReference>
<keyword evidence="2" id="KW-1185">Reference proteome</keyword>
<dbReference type="AlphaFoldDB" id="A0A1H1CWE7"/>
<gene>
    <name evidence="1" type="ORF">SAMN05421664_2161</name>
</gene>
<name>A0A1H1CWE7_9FLAO</name>
<accession>A0A1H1CWE7</accession>
<dbReference type="Gene3D" id="1.25.40.390">
    <property type="match status" value="1"/>
</dbReference>
<evidence type="ECO:0000313" key="1">
    <source>
        <dbReference type="EMBL" id="SDQ68543.1"/>
    </source>
</evidence>
<dbReference type="EMBL" id="FNKL01000003">
    <property type="protein sequence ID" value="SDQ68543.1"/>
    <property type="molecule type" value="Genomic_DNA"/>
</dbReference>
<dbReference type="Proteomes" id="UP000199627">
    <property type="component" value="Unassembled WGS sequence"/>
</dbReference>
<reference evidence="2" key="1">
    <citation type="submission" date="2016-10" db="EMBL/GenBank/DDBJ databases">
        <authorList>
            <person name="Varghese N."/>
            <person name="Submissions S."/>
        </authorList>
    </citation>
    <scope>NUCLEOTIDE SEQUENCE [LARGE SCALE GENOMIC DNA]</scope>
    <source>
        <strain evidence="2">DSM 17072</strain>
    </source>
</reference>
<dbReference type="OrthoDB" id="9766256at2"/>
<dbReference type="InterPro" id="IPR041662">
    <property type="entry name" value="SusD-like_2"/>
</dbReference>
<organism evidence="1 2">
    <name type="scientific">Chryseobacterium soldanellicola</name>
    <dbReference type="NCBI Taxonomy" id="311333"/>
    <lineage>
        <taxon>Bacteria</taxon>
        <taxon>Pseudomonadati</taxon>
        <taxon>Bacteroidota</taxon>
        <taxon>Flavobacteriia</taxon>
        <taxon>Flavobacteriales</taxon>
        <taxon>Weeksellaceae</taxon>
        <taxon>Chryseobacterium group</taxon>
        <taxon>Chryseobacterium</taxon>
    </lineage>
</organism>
<protein>
    <submittedName>
        <fullName evidence="1">Starch-binding associating with outer membrane</fullName>
    </submittedName>
</protein>
<dbReference type="Pfam" id="PF12771">
    <property type="entry name" value="SusD-like_2"/>
    <property type="match status" value="1"/>
</dbReference>
<dbReference type="InterPro" id="IPR011990">
    <property type="entry name" value="TPR-like_helical_dom_sf"/>
</dbReference>
<evidence type="ECO:0000313" key="2">
    <source>
        <dbReference type="Proteomes" id="UP000199627"/>
    </source>
</evidence>
<sequence length="565" mass="63938">MKKIFLIAASLYIFNSCTDDFAETNTNPLDIVNTTPEALLPMAIKKGYDASFEYYYDYYRRIMPWTQTLVPSTGNIDDFMNDGSNMNQRKDVFYGDHGALLTDIIYKIDQMPADQQARYVNIKSIATILKVYYAWYVTDVNGSIAYTEAFQARYGGTLTPKFETQEQLYDIFDNQLNNVYTAIEGANQSIQVKPGSGDLFFNGDISKWKKISNSLRLKIASRLMKRNPAKLISIATQVLSRDQISGNNESFSLRARRFTEHGNFNPIGFSASKPMVDFMGSNNDPRLRIFFQKNSYSKTAIHRLQAAGQLNTVAIPSSDTMTTNTKWRYVGGPASPYMVSVNHSRYYTSAKRTLNGVIYDTISKLQYRIWQPEYNSGTGNAIFNMLTFADYTLLKAELQARGLINTGQSTQLLYNTGIEASIQAYDYMAKEAVIEMPAGETTYSFPTSSEISAYQNASDVLFNPSKAIEQIIIQEYLNYFKQPNEVWALIKRTDMPNTSTALKLEAAMTNAGLPLTMPRRIVLPTPSANNLNYTNQINALKQMKDDPDFGTSESDIQGRIWWDKK</sequence>
<proteinExistence type="predicted"/>